<organism evidence="19 20">
    <name type="scientific">Trichoderma harzianum</name>
    <name type="common">Hypocrea lixii</name>
    <dbReference type="NCBI Taxonomy" id="5544"/>
    <lineage>
        <taxon>Eukaryota</taxon>
        <taxon>Fungi</taxon>
        <taxon>Dikarya</taxon>
        <taxon>Ascomycota</taxon>
        <taxon>Pezizomycotina</taxon>
        <taxon>Sordariomycetes</taxon>
        <taxon>Hypocreomycetidae</taxon>
        <taxon>Hypocreales</taxon>
        <taxon>Hypocreaceae</taxon>
        <taxon>Trichoderma</taxon>
    </lineage>
</organism>
<dbReference type="PRINTS" id="PR00133">
    <property type="entry name" value="GLHYDRLASE3"/>
</dbReference>
<dbReference type="Gene3D" id="2.60.40.10">
    <property type="entry name" value="Immunoglobulins"/>
    <property type="match status" value="1"/>
</dbReference>
<dbReference type="Gene3D" id="3.40.50.1700">
    <property type="entry name" value="Glycoside hydrolase family 3 C-terminal domain"/>
    <property type="match status" value="1"/>
</dbReference>
<evidence type="ECO:0000256" key="8">
    <source>
        <dbReference type="ARBA" id="ARBA00022801"/>
    </source>
</evidence>
<comment type="catalytic activity">
    <reaction evidence="1">
        <text>Hydrolysis of terminal, non-reducing beta-D-glucosyl residues with release of beta-D-glucose.</text>
        <dbReference type="EC" id="3.2.1.21"/>
    </reaction>
</comment>
<comment type="caution">
    <text evidence="19">The sequence shown here is derived from an EMBL/GenBank/DDBJ whole genome shotgun (WGS) entry which is preliminary data.</text>
</comment>
<comment type="subcellular location">
    <subcellularLocation>
        <location evidence="2">Secreted</location>
    </subcellularLocation>
</comment>
<keyword evidence="11" id="KW-0119">Carbohydrate metabolism</keyword>
<dbReference type="Pfam" id="PF14310">
    <property type="entry name" value="Fn3-like"/>
    <property type="match status" value="1"/>
</dbReference>
<dbReference type="FunFam" id="2.60.40.10:FF:000757">
    <property type="entry name" value="Beta-glucosidase G"/>
    <property type="match status" value="1"/>
</dbReference>
<evidence type="ECO:0000256" key="10">
    <source>
        <dbReference type="ARBA" id="ARBA00023180"/>
    </source>
</evidence>
<dbReference type="Gene3D" id="3.20.20.300">
    <property type="entry name" value="Glycoside hydrolase, family 3, N-terminal domain"/>
    <property type="match status" value="1"/>
</dbReference>
<keyword evidence="7" id="KW-0732">Signal</keyword>
<dbReference type="Proteomes" id="UP000236290">
    <property type="component" value="Unassembled WGS sequence"/>
</dbReference>
<dbReference type="Pfam" id="PF00933">
    <property type="entry name" value="Glyco_hydro_3"/>
    <property type="match status" value="1"/>
</dbReference>
<dbReference type="OrthoDB" id="416222at2759"/>
<dbReference type="EMBL" id="MTYI01000021">
    <property type="protein sequence ID" value="PNP58349.1"/>
    <property type="molecule type" value="Genomic_DNA"/>
</dbReference>
<keyword evidence="9" id="KW-0136">Cellulose degradation</keyword>
<evidence type="ECO:0000256" key="7">
    <source>
        <dbReference type="ARBA" id="ARBA00022729"/>
    </source>
</evidence>
<evidence type="ECO:0000256" key="15">
    <source>
        <dbReference type="ARBA" id="ARBA00078013"/>
    </source>
</evidence>
<keyword evidence="10" id="KW-0325">Glycoprotein</keyword>
<evidence type="ECO:0000256" key="11">
    <source>
        <dbReference type="ARBA" id="ARBA00023277"/>
    </source>
</evidence>
<evidence type="ECO:0000256" key="5">
    <source>
        <dbReference type="ARBA" id="ARBA00012744"/>
    </source>
</evidence>
<evidence type="ECO:0000256" key="12">
    <source>
        <dbReference type="ARBA" id="ARBA00023295"/>
    </source>
</evidence>
<dbReference type="InterPro" id="IPR017853">
    <property type="entry name" value="GH"/>
</dbReference>
<evidence type="ECO:0000256" key="3">
    <source>
        <dbReference type="ARBA" id="ARBA00004987"/>
    </source>
</evidence>
<gene>
    <name evidence="19" type="ORF">THARTR1_01864</name>
</gene>
<dbReference type="EC" id="3.2.1.21" evidence="5"/>
<comment type="similarity">
    <text evidence="4">Belongs to the glycosyl hydrolase 3 family.</text>
</comment>
<proteinExistence type="inferred from homology"/>
<keyword evidence="12" id="KW-0326">Glycosidase</keyword>
<dbReference type="SUPFAM" id="SSF51445">
    <property type="entry name" value="(Trans)glycosidases"/>
    <property type="match status" value="1"/>
</dbReference>
<reference evidence="19 20" key="1">
    <citation type="submission" date="2017-02" db="EMBL/GenBank/DDBJ databases">
        <title>Genomes of Trichoderma spp. with biocontrol activity.</title>
        <authorList>
            <person name="Gardiner D."/>
            <person name="Kazan K."/>
            <person name="Vos C."/>
            <person name="Harvey P."/>
        </authorList>
    </citation>
    <scope>NUCLEOTIDE SEQUENCE [LARGE SCALE GENOMIC DNA]</scope>
    <source>
        <strain evidence="19 20">Tr1</strain>
    </source>
</reference>
<evidence type="ECO:0000256" key="2">
    <source>
        <dbReference type="ARBA" id="ARBA00004613"/>
    </source>
</evidence>
<evidence type="ECO:0000256" key="17">
    <source>
        <dbReference type="ARBA" id="ARBA00083611"/>
    </source>
</evidence>
<dbReference type="InterPro" id="IPR001764">
    <property type="entry name" value="Glyco_hydro_3_N"/>
</dbReference>
<dbReference type="InterPro" id="IPR036962">
    <property type="entry name" value="Glyco_hydro_3_N_sf"/>
</dbReference>
<evidence type="ECO:0000256" key="14">
    <source>
        <dbReference type="ARBA" id="ARBA00070030"/>
    </source>
</evidence>
<keyword evidence="8" id="KW-0378">Hydrolase</keyword>
<dbReference type="GO" id="GO:0030245">
    <property type="term" value="P:cellulose catabolic process"/>
    <property type="evidence" value="ECO:0007669"/>
    <property type="project" value="UniProtKB-KW"/>
</dbReference>
<dbReference type="FunFam" id="3.20.20.300:FF:000002">
    <property type="entry name" value="Probable beta-glucosidase"/>
    <property type="match status" value="1"/>
</dbReference>
<dbReference type="AlphaFoldDB" id="A0A2K0UKN2"/>
<dbReference type="SUPFAM" id="SSF52279">
    <property type="entry name" value="Beta-D-glucan exohydrolase, C-terminal domain"/>
    <property type="match status" value="1"/>
</dbReference>
<keyword evidence="13" id="KW-0624">Polysaccharide degradation</keyword>
<dbReference type="InterPro" id="IPR013783">
    <property type="entry name" value="Ig-like_fold"/>
</dbReference>
<sequence length="748" mass="78736">MTVDSNVPLLTLIKMRYEVAAALAIAAVPFVRADSAVVPPAGTPWGVAYDKAKTALAKLTLQDKVGIVSGVGWNGGPCVGNTSPVSKIGYPSLCLQDGPLGVRFSSGSTAFTPGVQAASTWDLNLIRERGQFIGQEVRDAGIHVTLGPVAGPLGKTPQGGRNWEGFSVDPYLTGLAMAQTINGIQSVGVQATAKHYILNEQERNRESMSSNADDRTLHELYAWPFADAVQANVASVMCSYNKINTTWACEDQRTLQTLLKDQLGFPGYVMTDWNAQHSTVQSANAGLDMSMPGTDFNGNNRLWGPALTNAVNSNQVPSSRVDDMVTRILAAWYLAGQDASGYPSLSLSRNVQGSHKTNVRSIARDGIVLLKNDGNILPLKKPSSIAVIGSAAVIGAHASNSGSCGDKGCDNGALGMGWGSGAVNYPYFVAPYDAINTRATSQGTRVTLSNTDNTSSGASAASGKDVAIVFITADSGEGYITVEGNAGDRNDLNAWHNGNALVQAVAGSNSNVIVVVHSVGAIILEQIIALPQVKAIVWAGLPSQESGNALVDVLWGDVNPSGKLVYTIAKSPNDYNTRITSGDDSFSEGLFIDYKHFDDAGITPRYEFGFGLSYTKFNYSRLSVLSTAKSGPATGAVVPGGPSDLFQNVATVTVDITNSGLVTGAEVPQLYLTYPSSAPRTPPKQLRGFAKLSLTAGQTGTATFNIRRRDLSYWDTSSQKWVVPSGSFGISVGASSRDIRLTGSLSVS</sequence>
<dbReference type="GO" id="GO:0005576">
    <property type="term" value="C:extracellular region"/>
    <property type="evidence" value="ECO:0007669"/>
    <property type="project" value="UniProtKB-SubCell"/>
</dbReference>
<dbReference type="SMART" id="SM01217">
    <property type="entry name" value="Fn3_like"/>
    <property type="match status" value="1"/>
</dbReference>
<keyword evidence="6" id="KW-0964">Secreted</keyword>
<protein>
    <recommendedName>
        <fullName evidence="14">Beta-glucosidase cel3A</fullName>
        <ecNumber evidence="5">3.2.1.21</ecNumber>
    </recommendedName>
    <alternativeName>
        <fullName evidence="15">Beta-D-glucoside glucohydrolase cel3A</fullName>
    </alternativeName>
    <alternativeName>
        <fullName evidence="17">Cellobiase cel3A</fullName>
    </alternativeName>
    <alternativeName>
        <fullName evidence="16">Gentiobiase cel3A</fullName>
    </alternativeName>
</protein>
<dbReference type="PANTHER" id="PTHR42715:SF28">
    <property type="entry name" value="BETA-GLUCOSIDASE L-RELATED"/>
    <property type="match status" value="1"/>
</dbReference>
<name>A0A2K0UKN2_TRIHA</name>
<comment type="pathway">
    <text evidence="3">Glycan metabolism; cellulose degradation.</text>
</comment>
<evidence type="ECO:0000256" key="6">
    <source>
        <dbReference type="ARBA" id="ARBA00022525"/>
    </source>
</evidence>
<evidence type="ECO:0000313" key="20">
    <source>
        <dbReference type="Proteomes" id="UP000236290"/>
    </source>
</evidence>
<evidence type="ECO:0000313" key="19">
    <source>
        <dbReference type="EMBL" id="PNP58349.1"/>
    </source>
</evidence>
<dbReference type="GO" id="GO:0008422">
    <property type="term" value="F:beta-glucosidase activity"/>
    <property type="evidence" value="ECO:0007669"/>
    <property type="project" value="UniProtKB-EC"/>
</dbReference>
<dbReference type="InterPro" id="IPR050288">
    <property type="entry name" value="Cellulose_deg_GH3"/>
</dbReference>
<evidence type="ECO:0000256" key="16">
    <source>
        <dbReference type="ARBA" id="ARBA00083231"/>
    </source>
</evidence>
<dbReference type="InterPro" id="IPR002772">
    <property type="entry name" value="Glyco_hydro_3_C"/>
</dbReference>
<evidence type="ECO:0000256" key="4">
    <source>
        <dbReference type="ARBA" id="ARBA00005336"/>
    </source>
</evidence>
<feature type="domain" description="Fibronectin type III-like" evidence="18">
    <location>
        <begin position="666"/>
        <end position="736"/>
    </location>
</feature>
<dbReference type="PANTHER" id="PTHR42715">
    <property type="entry name" value="BETA-GLUCOSIDASE"/>
    <property type="match status" value="1"/>
</dbReference>
<dbReference type="InterPro" id="IPR026891">
    <property type="entry name" value="Fn3-like"/>
</dbReference>
<evidence type="ECO:0000256" key="13">
    <source>
        <dbReference type="ARBA" id="ARBA00023326"/>
    </source>
</evidence>
<dbReference type="Pfam" id="PF01915">
    <property type="entry name" value="Glyco_hydro_3_C"/>
    <property type="match status" value="1"/>
</dbReference>
<accession>A0A2K0UKN2</accession>
<evidence type="ECO:0000259" key="18">
    <source>
        <dbReference type="SMART" id="SM01217"/>
    </source>
</evidence>
<evidence type="ECO:0000256" key="9">
    <source>
        <dbReference type="ARBA" id="ARBA00023001"/>
    </source>
</evidence>
<evidence type="ECO:0000256" key="1">
    <source>
        <dbReference type="ARBA" id="ARBA00000448"/>
    </source>
</evidence>
<dbReference type="InterPro" id="IPR036881">
    <property type="entry name" value="Glyco_hydro_3_C_sf"/>
</dbReference>
<dbReference type="FunFam" id="3.40.50.1700:FF:000003">
    <property type="entry name" value="Probable beta-glucosidase"/>
    <property type="match status" value="1"/>
</dbReference>